<dbReference type="GO" id="GO:0042393">
    <property type="term" value="F:histone binding"/>
    <property type="evidence" value="ECO:0007669"/>
    <property type="project" value="TreeGrafter"/>
</dbReference>
<dbReference type="EMBL" id="JAQQWP010000009">
    <property type="protein sequence ID" value="KAK8099981.1"/>
    <property type="molecule type" value="Genomic_DNA"/>
</dbReference>
<feature type="compositionally biased region" description="Polar residues" evidence="4">
    <location>
        <begin position="708"/>
        <end position="719"/>
    </location>
</feature>
<feature type="compositionally biased region" description="Basic and acidic residues" evidence="4">
    <location>
        <begin position="167"/>
        <end position="176"/>
    </location>
</feature>
<feature type="compositionally biased region" description="Basic residues" evidence="4">
    <location>
        <begin position="142"/>
        <end position="151"/>
    </location>
</feature>
<keyword evidence="2" id="KW-0227">DNA damage</keyword>
<accession>A0AAW0QKS6</accession>
<feature type="region of interest" description="Disordered" evidence="4">
    <location>
        <begin position="1035"/>
        <end position="1060"/>
    </location>
</feature>
<feature type="region of interest" description="Disordered" evidence="4">
    <location>
        <begin position="114"/>
        <end position="203"/>
    </location>
</feature>
<feature type="compositionally biased region" description="Polar residues" evidence="4">
    <location>
        <begin position="757"/>
        <end position="782"/>
    </location>
</feature>
<feature type="compositionally biased region" description="Polar residues" evidence="4">
    <location>
        <begin position="354"/>
        <end position="365"/>
    </location>
</feature>
<feature type="compositionally biased region" description="Basic and acidic residues" evidence="4">
    <location>
        <begin position="378"/>
        <end position="387"/>
    </location>
</feature>
<feature type="compositionally biased region" description="Low complexity" evidence="4">
    <location>
        <begin position="668"/>
        <end position="688"/>
    </location>
</feature>
<dbReference type="InterPro" id="IPR036420">
    <property type="entry name" value="BRCT_dom_sf"/>
</dbReference>
<feature type="compositionally biased region" description="Polar residues" evidence="4">
    <location>
        <begin position="231"/>
        <end position="243"/>
    </location>
</feature>
<sequence length="1087" mass="117630">MARLKKPIKSVLKAEERAYNGENETQDSQIIFDQMQAAYGIGQLSSSPAPDSRHRDQICHRNQVSLAVARPDQQTTPAVNASNVSTSRPQPPLINHATVIATEAHHRFERPHLSTTATNQCQPKSATGPDTVANGHASLPKLRPKLAVKKKKMEDGTQSPTQANEGRSYEQYREPQSEAFASSQPKPADSGDRHESQRSHLDTDHEHCTLHDDETGAVNFDLGQFGPNAANHANNFNDVATESGSEDEREGYSSVPPISQRRPSSGFLPPAFVRNSSTGMPPPETPALATRLYNAGGTAEALMPSSQLFANTQFTSAVKKPASPTSSRPSPEINQNTISPNPRIVSSPLRGLRTSPTQMIGTSSPCAHPPSSGPMNHDTFETPESPHRKPQKPRSVPEPIRDYAPLRSSPVERQTSVELLDESGAANSDSDSEHELRRRQRRARRKQEQATRSLRSIPISRPSSRSEELIEVPSTSRRKPGSRSADQLAYGNNEEAQETVADSQGAGTKNTESSEDTAIHEKEALGAAAHENGISSSDIPLLPRVNNLNLHGSRDLIPETSPACTAAEPKGPSPPTLSNVPTEAASTPTLPPPKRLKRSHVEDHDETAMSDPGDQVKPLRSSPPMPSTAPVLISQPSQRRSGRQQHVATPPSALSSSATHSADRGTNSSSLSALSATPNVSSSTTPNTEEGEEPPKNNTSSPAAAKVQRQSRPRSNLKTYSPALQRGHRDRVKKEPRRLTRHSSVSTDELARPSPSPASTSIAGTTRGSRSFRSAKETSLQHPSGMFSGMVFVTTIGSSENDRRKKSEAQKREEAEKEEKKEMVESLIRKAGGQIMNAGFHDLFEKSSGVPEASARMLASCLSLTSEAANAGFTALITDNCSRKAKYMQALALGLPCLSWNWVTACHAKGSVVDWLPYMLCAGPSTVLDGAFKSRDLPKYEASDAKLSLTISQRPKLLDETSVLLVVKKTKTQKHEEKCTLYAFLVHVLGANLERVNTPSEAGDILREREAAGRPFDWVYPDGDDAVLRVMTGGSATQVGNTKKRKRQSTMNSGSVGAPLQSMPKILTDEVIVQSLILGRLVEEGEM</sequence>
<dbReference type="CDD" id="cd17745">
    <property type="entry name" value="BRCT_p53bp1_rpt1"/>
    <property type="match status" value="1"/>
</dbReference>
<reference evidence="6 7" key="1">
    <citation type="submission" date="2023-01" db="EMBL/GenBank/DDBJ databases">
        <title>Analysis of 21 Apiospora genomes using comparative genomics revels a genus with tremendous synthesis potential of carbohydrate active enzymes and secondary metabolites.</title>
        <authorList>
            <person name="Sorensen T."/>
        </authorList>
    </citation>
    <scope>NUCLEOTIDE SEQUENCE [LARGE SCALE GENOMIC DNA]</scope>
    <source>
        <strain evidence="6 7">CBS 117206</strain>
    </source>
</reference>
<evidence type="ECO:0000313" key="6">
    <source>
        <dbReference type="EMBL" id="KAK8099981.1"/>
    </source>
</evidence>
<gene>
    <name evidence="6" type="ORF">PG999_010355</name>
</gene>
<dbReference type="InterPro" id="IPR047252">
    <property type="entry name" value="TP53BP1-like"/>
</dbReference>
<dbReference type="Gene3D" id="3.40.50.10190">
    <property type="entry name" value="BRCT domain"/>
    <property type="match status" value="1"/>
</dbReference>
<keyword evidence="3" id="KW-0539">Nucleus</keyword>
<dbReference type="GO" id="GO:0005634">
    <property type="term" value="C:nucleus"/>
    <property type="evidence" value="ECO:0007669"/>
    <property type="project" value="UniProtKB-SubCell"/>
</dbReference>
<feature type="compositionally biased region" description="Basic and acidic residues" evidence="4">
    <location>
        <begin position="189"/>
        <end position="203"/>
    </location>
</feature>
<evidence type="ECO:0000256" key="1">
    <source>
        <dbReference type="ARBA" id="ARBA00004123"/>
    </source>
</evidence>
<dbReference type="GO" id="GO:0000077">
    <property type="term" value="P:DNA damage checkpoint signaling"/>
    <property type="evidence" value="ECO:0007669"/>
    <property type="project" value="TreeGrafter"/>
</dbReference>
<evidence type="ECO:0000259" key="5">
    <source>
        <dbReference type="PROSITE" id="PS50172"/>
    </source>
</evidence>
<comment type="subcellular location">
    <subcellularLocation>
        <location evidence="1">Nucleus</location>
    </subcellularLocation>
</comment>
<feature type="region of interest" description="Disordered" evidence="4">
    <location>
        <begin position="316"/>
        <end position="821"/>
    </location>
</feature>
<proteinExistence type="predicted"/>
<evidence type="ECO:0000256" key="2">
    <source>
        <dbReference type="ARBA" id="ARBA00022763"/>
    </source>
</evidence>
<feature type="region of interest" description="Disordered" evidence="4">
    <location>
        <begin position="73"/>
        <end position="93"/>
    </location>
</feature>
<feature type="compositionally biased region" description="Polar residues" evidence="4">
    <location>
        <begin position="73"/>
        <end position="88"/>
    </location>
</feature>
<protein>
    <submittedName>
        <fullName evidence="6">DNA repair protein crb2</fullName>
    </submittedName>
</protein>
<feature type="compositionally biased region" description="Basic residues" evidence="4">
    <location>
        <begin position="726"/>
        <end position="741"/>
    </location>
</feature>
<feature type="compositionally biased region" description="Polar residues" evidence="4">
    <location>
        <begin position="576"/>
        <end position="588"/>
    </location>
</feature>
<dbReference type="Proteomes" id="UP001392437">
    <property type="component" value="Unassembled WGS sequence"/>
</dbReference>
<evidence type="ECO:0000313" key="7">
    <source>
        <dbReference type="Proteomes" id="UP001392437"/>
    </source>
</evidence>
<dbReference type="PANTHER" id="PTHR15321">
    <property type="entry name" value="TUMOR SUPPRESSOR P53-BINDING PROTEIN 1"/>
    <property type="match status" value="1"/>
</dbReference>
<dbReference type="InterPro" id="IPR001357">
    <property type="entry name" value="BRCT_dom"/>
</dbReference>
<dbReference type="AlphaFoldDB" id="A0AAW0QKS6"/>
<feature type="compositionally biased region" description="Low complexity" evidence="4">
    <location>
        <begin position="634"/>
        <end position="660"/>
    </location>
</feature>
<evidence type="ECO:0000256" key="3">
    <source>
        <dbReference type="ARBA" id="ARBA00023242"/>
    </source>
</evidence>
<feature type="domain" description="BRCT" evidence="5">
    <location>
        <begin position="782"/>
        <end position="920"/>
    </location>
</feature>
<feature type="compositionally biased region" description="Polar residues" evidence="4">
    <location>
        <begin position="500"/>
        <end position="511"/>
    </location>
</feature>
<feature type="compositionally biased region" description="Polar residues" evidence="4">
    <location>
        <begin position="114"/>
        <end position="125"/>
    </location>
</feature>
<dbReference type="PANTHER" id="PTHR15321:SF3">
    <property type="entry name" value="TP53-BINDING PROTEIN 1"/>
    <property type="match status" value="1"/>
</dbReference>
<name>A0AAW0QKS6_9PEZI</name>
<dbReference type="SUPFAM" id="SSF52113">
    <property type="entry name" value="BRCT domain"/>
    <property type="match status" value="1"/>
</dbReference>
<organism evidence="6 7">
    <name type="scientific">Apiospora kogelbergensis</name>
    <dbReference type="NCBI Taxonomy" id="1337665"/>
    <lineage>
        <taxon>Eukaryota</taxon>
        <taxon>Fungi</taxon>
        <taxon>Dikarya</taxon>
        <taxon>Ascomycota</taxon>
        <taxon>Pezizomycotina</taxon>
        <taxon>Sordariomycetes</taxon>
        <taxon>Xylariomycetidae</taxon>
        <taxon>Amphisphaeriales</taxon>
        <taxon>Apiosporaceae</taxon>
        <taxon>Apiospora</taxon>
    </lineage>
</organism>
<feature type="compositionally biased region" description="Polar residues" evidence="4">
    <location>
        <begin position="323"/>
        <end position="340"/>
    </location>
</feature>
<dbReference type="InterPro" id="IPR047249">
    <property type="entry name" value="BRCT_p53bp1-like_rpt1"/>
</dbReference>
<keyword evidence="7" id="KW-1185">Reference proteome</keyword>
<evidence type="ECO:0000256" key="4">
    <source>
        <dbReference type="SAM" id="MobiDB-lite"/>
    </source>
</evidence>
<feature type="compositionally biased region" description="Basic and acidic residues" evidence="4">
    <location>
        <begin position="800"/>
        <end position="821"/>
    </location>
</feature>
<feature type="compositionally biased region" description="Polar residues" evidence="4">
    <location>
        <begin position="156"/>
        <end position="165"/>
    </location>
</feature>
<feature type="region of interest" description="Disordered" evidence="4">
    <location>
        <begin position="229"/>
        <end position="286"/>
    </location>
</feature>
<dbReference type="PROSITE" id="PS50172">
    <property type="entry name" value="BRCT"/>
    <property type="match status" value="1"/>
</dbReference>
<dbReference type="GO" id="GO:0045944">
    <property type="term" value="P:positive regulation of transcription by RNA polymerase II"/>
    <property type="evidence" value="ECO:0007669"/>
    <property type="project" value="TreeGrafter"/>
</dbReference>
<feature type="compositionally biased region" description="Low complexity" evidence="4">
    <location>
        <begin position="450"/>
        <end position="463"/>
    </location>
</feature>
<comment type="caution">
    <text evidence="6">The sequence shown here is derived from an EMBL/GenBank/DDBJ whole genome shotgun (WGS) entry which is preliminary data.</text>
</comment>